<keyword evidence="3" id="KW-0804">Transcription</keyword>
<gene>
    <name evidence="5" type="ORF">AVDCRST_MAG74-1166</name>
</gene>
<keyword evidence="1" id="KW-0805">Transcription regulation</keyword>
<organism evidence="5">
    <name type="scientific">uncultured Pyrinomonadaceae bacterium</name>
    <dbReference type="NCBI Taxonomy" id="2283094"/>
    <lineage>
        <taxon>Bacteria</taxon>
        <taxon>Pseudomonadati</taxon>
        <taxon>Acidobacteriota</taxon>
        <taxon>Blastocatellia</taxon>
        <taxon>Blastocatellales</taxon>
        <taxon>Pyrinomonadaceae</taxon>
        <taxon>environmental samples</taxon>
    </lineage>
</organism>
<dbReference type="InterPro" id="IPR009057">
    <property type="entry name" value="Homeodomain-like_sf"/>
</dbReference>
<dbReference type="PANTHER" id="PTHR46796">
    <property type="entry name" value="HTH-TYPE TRANSCRIPTIONAL ACTIVATOR RHAS-RELATED"/>
    <property type="match status" value="1"/>
</dbReference>
<dbReference type="SUPFAM" id="SSF46689">
    <property type="entry name" value="Homeodomain-like"/>
    <property type="match status" value="2"/>
</dbReference>
<dbReference type="Gene3D" id="1.10.10.60">
    <property type="entry name" value="Homeodomain-like"/>
    <property type="match status" value="2"/>
</dbReference>
<feature type="domain" description="HTH araC/xylS-type" evidence="4">
    <location>
        <begin position="187"/>
        <end position="285"/>
    </location>
</feature>
<evidence type="ECO:0000256" key="2">
    <source>
        <dbReference type="ARBA" id="ARBA00023125"/>
    </source>
</evidence>
<reference evidence="5" key="1">
    <citation type="submission" date="2020-02" db="EMBL/GenBank/DDBJ databases">
        <authorList>
            <person name="Meier V. D."/>
        </authorList>
    </citation>
    <scope>NUCLEOTIDE SEQUENCE</scope>
    <source>
        <strain evidence="5">AVDCRST_MAG74</strain>
    </source>
</reference>
<evidence type="ECO:0000313" key="5">
    <source>
        <dbReference type="EMBL" id="CAA9392180.1"/>
    </source>
</evidence>
<dbReference type="InterPro" id="IPR050204">
    <property type="entry name" value="AraC_XylS_family_regulators"/>
</dbReference>
<dbReference type="GO" id="GO:0003700">
    <property type="term" value="F:DNA-binding transcription factor activity"/>
    <property type="evidence" value="ECO:0007669"/>
    <property type="project" value="InterPro"/>
</dbReference>
<dbReference type="SMART" id="SM00342">
    <property type="entry name" value="HTH_ARAC"/>
    <property type="match status" value="1"/>
</dbReference>
<sequence>MEINWKTNAENPFLFKQQAKWNGVRVHRARVLPGRMLEHAGAFHEININLGGHLTTEKISAGGKIVRTKGATGNLCITPAGQPIGAFWDKTLDNMGISFDPDFVVRTAIENRFNSSFEFAEIYKKEDSLVQHIGLALLAEAETDAPAGRLYVESLIQTLTLHLLKNYSTANLKQENAHGGLSGYKLRRVEEFISANLEADLSLAEIAAVADLSQYHFARAFRASTGHTPQQYLMRRRIERAKELLATNDLPIVEISLRTGFKNQSHFTTLFRKFTKHTPKTWRELKLA</sequence>
<evidence type="ECO:0000256" key="3">
    <source>
        <dbReference type="ARBA" id="ARBA00023163"/>
    </source>
</evidence>
<dbReference type="InterPro" id="IPR018060">
    <property type="entry name" value="HTH_AraC"/>
</dbReference>
<dbReference type="GO" id="GO:0043565">
    <property type="term" value="F:sequence-specific DNA binding"/>
    <property type="evidence" value="ECO:0007669"/>
    <property type="project" value="InterPro"/>
</dbReference>
<dbReference type="Pfam" id="PF12833">
    <property type="entry name" value="HTH_18"/>
    <property type="match status" value="1"/>
</dbReference>
<dbReference type="EMBL" id="CADCUR010000086">
    <property type="protein sequence ID" value="CAA9392180.1"/>
    <property type="molecule type" value="Genomic_DNA"/>
</dbReference>
<evidence type="ECO:0000256" key="1">
    <source>
        <dbReference type="ARBA" id="ARBA00023015"/>
    </source>
</evidence>
<accession>A0A6J4NPL5</accession>
<protein>
    <recommendedName>
        <fullName evidence="4">HTH araC/xylS-type domain-containing protein</fullName>
    </recommendedName>
</protein>
<dbReference type="AlphaFoldDB" id="A0A6J4NPL5"/>
<dbReference type="PANTHER" id="PTHR46796:SF6">
    <property type="entry name" value="ARAC SUBFAMILY"/>
    <property type="match status" value="1"/>
</dbReference>
<proteinExistence type="predicted"/>
<dbReference type="PROSITE" id="PS00041">
    <property type="entry name" value="HTH_ARAC_FAMILY_1"/>
    <property type="match status" value="1"/>
</dbReference>
<name>A0A6J4NPL5_9BACT</name>
<evidence type="ECO:0000259" key="4">
    <source>
        <dbReference type="PROSITE" id="PS01124"/>
    </source>
</evidence>
<dbReference type="PROSITE" id="PS01124">
    <property type="entry name" value="HTH_ARAC_FAMILY_2"/>
    <property type="match status" value="1"/>
</dbReference>
<keyword evidence="2" id="KW-0238">DNA-binding</keyword>
<dbReference type="InterPro" id="IPR018062">
    <property type="entry name" value="HTH_AraC-typ_CS"/>
</dbReference>